<keyword evidence="1" id="KW-0472">Membrane</keyword>
<evidence type="ECO:0000313" key="2">
    <source>
        <dbReference type="EMBL" id="KAK5956652.1"/>
    </source>
</evidence>
<organism evidence="2 3">
    <name type="scientific">Knufia fluminis</name>
    <dbReference type="NCBI Taxonomy" id="191047"/>
    <lineage>
        <taxon>Eukaryota</taxon>
        <taxon>Fungi</taxon>
        <taxon>Dikarya</taxon>
        <taxon>Ascomycota</taxon>
        <taxon>Pezizomycotina</taxon>
        <taxon>Eurotiomycetes</taxon>
        <taxon>Chaetothyriomycetidae</taxon>
        <taxon>Chaetothyriales</taxon>
        <taxon>Trichomeriaceae</taxon>
        <taxon>Knufia</taxon>
    </lineage>
</organism>
<dbReference type="EMBL" id="JAKLMC020000004">
    <property type="protein sequence ID" value="KAK5956652.1"/>
    <property type="molecule type" value="Genomic_DNA"/>
</dbReference>
<feature type="transmembrane region" description="Helical" evidence="1">
    <location>
        <begin position="309"/>
        <end position="331"/>
    </location>
</feature>
<feature type="transmembrane region" description="Helical" evidence="1">
    <location>
        <begin position="207"/>
        <end position="227"/>
    </location>
</feature>
<accession>A0AAN8EQZ9</accession>
<comment type="caution">
    <text evidence="2">The sequence shown here is derived from an EMBL/GenBank/DDBJ whole genome shotgun (WGS) entry which is preliminary data.</text>
</comment>
<keyword evidence="1" id="KW-0812">Transmembrane</keyword>
<evidence type="ECO:0000256" key="1">
    <source>
        <dbReference type="SAM" id="Phobius"/>
    </source>
</evidence>
<gene>
    <name evidence="2" type="ORF">OHC33_002138</name>
</gene>
<keyword evidence="1" id="KW-1133">Transmembrane helix</keyword>
<evidence type="ECO:0000313" key="3">
    <source>
        <dbReference type="Proteomes" id="UP001316803"/>
    </source>
</evidence>
<feature type="transmembrane region" description="Helical" evidence="1">
    <location>
        <begin position="166"/>
        <end position="187"/>
    </location>
</feature>
<dbReference type="AlphaFoldDB" id="A0AAN8EQZ9"/>
<keyword evidence="3" id="KW-1185">Reference proteome</keyword>
<reference evidence="2 3" key="1">
    <citation type="submission" date="2022-12" db="EMBL/GenBank/DDBJ databases">
        <title>Genomic features and morphological characterization of a novel Knufia sp. strain isolated from spacecraft assembly facility.</title>
        <authorList>
            <person name="Teixeira M."/>
            <person name="Chander A.M."/>
            <person name="Stajich J.E."/>
            <person name="Venkateswaran K."/>
        </authorList>
    </citation>
    <scope>NUCLEOTIDE SEQUENCE [LARGE SCALE GENOMIC DNA]</scope>
    <source>
        <strain evidence="2 3">FJI-L2-BK-P2</strain>
    </source>
</reference>
<feature type="transmembrane region" description="Helical" evidence="1">
    <location>
        <begin position="352"/>
        <end position="370"/>
    </location>
</feature>
<name>A0AAN8EQZ9_9EURO</name>
<sequence length="382" mass="41621">MAGTTTRLMLLVFSALGFWTLWGFPAKNNLLHFLGELSEPGASIPGPTYYPMKQRFTGIGPVDKQLTTLVGFFYTAIDGNRIDISLSFLNLGSQVLAAWILITTESYRAGNKDSFVITSITLLGLAIAIVGYACVAPLWFAFHLWASKVISNPRDWNVILDQPIKLAIAPVATLIGFGIPSAMMALPAPSVLSFDSKLNWTAAQQGWPLWIYLAQKTIEAVVAWFDPMVSMRTEKQKRAETIKYMRRAYLFALGTSAGAHLLYTGLGLAAYFLPGALSTKLQVQLQPENFFVPPNPFGDDKATMLSNGALWFLQWDLIVGVLATMIWGIAVRLSASGEQDSLGAWIKALIRSSLVAAAVGPSGAAVLAVWNRDELVLKTKDA</sequence>
<feature type="transmembrane region" description="Helical" evidence="1">
    <location>
        <begin position="248"/>
        <end position="273"/>
    </location>
</feature>
<protein>
    <submittedName>
        <fullName evidence="2">Uncharacterized protein</fullName>
    </submittedName>
</protein>
<proteinExistence type="predicted"/>
<dbReference type="Proteomes" id="UP001316803">
    <property type="component" value="Unassembled WGS sequence"/>
</dbReference>
<feature type="transmembrane region" description="Helical" evidence="1">
    <location>
        <begin position="115"/>
        <end position="145"/>
    </location>
</feature>